<dbReference type="InterPro" id="IPR049551">
    <property type="entry name" value="PKS_DH_C"/>
</dbReference>
<dbReference type="PANTHER" id="PTHR43775">
    <property type="entry name" value="FATTY ACID SYNTHASE"/>
    <property type="match status" value="1"/>
</dbReference>
<dbReference type="Pfam" id="PF14765">
    <property type="entry name" value="PS-DH"/>
    <property type="match status" value="1"/>
</dbReference>
<reference evidence="5 6" key="1">
    <citation type="submission" date="2018-06" db="EMBL/GenBank/DDBJ databases">
        <title>Streptomyces reniochalinae sp. nov. and Streptomyces diacarnus sp. nov. from marine sponges.</title>
        <authorList>
            <person name="Li L."/>
        </authorList>
    </citation>
    <scope>NUCLEOTIDE SEQUENCE [LARGE SCALE GENOMIC DNA]</scope>
    <source>
        <strain evidence="5 6">LHW50302</strain>
    </source>
</reference>
<comment type="caution">
    <text evidence="3">Lacks conserved residue(s) required for the propagation of feature annotation.</text>
</comment>
<evidence type="ECO:0000256" key="2">
    <source>
        <dbReference type="ARBA" id="ARBA00023268"/>
    </source>
</evidence>
<feature type="region of interest" description="N-terminal hotdog fold" evidence="3">
    <location>
        <position position="1"/>
    </location>
</feature>
<dbReference type="Gene3D" id="3.40.50.11460">
    <property type="match status" value="1"/>
</dbReference>
<evidence type="ECO:0000313" key="5">
    <source>
        <dbReference type="EMBL" id="RCG26286.1"/>
    </source>
</evidence>
<gene>
    <name evidence="5" type="ORF">DQ392_00080</name>
</gene>
<dbReference type="GO" id="GO:0006633">
    <property type="term" value="P:fatty acid biosynthetic process"/>
    <property type="evidence" value="ECO:0007669"/>
    <property type="project" value="TreeGrafter"/>
</dbReference>
<dbReference type="EMBL" id="QOIM01000015">
    <property type="protein sequence ID" value="RCG26286.1"/>
    <property type="molecule type" value="Genomic_DNA"/>
</dbReference>
<dbReference type="PROSITE" id="PS52019">
    <property type="entry name" value="PKS_MFAS_DH"/>
    <property type="match status" value="1"/>
</dbReference>
<keyword evidence="2" id="KW-0511">Multifunctional enzyme</keyword>
<dbReference type="InterPro" id="IPR049900">
    <property type="entry name" value="PKS_mFAS_DH"/>
</dbReference>
<keyword evidence="6" id="KW-1185">Reference proteome</keyword>
<proteinExistence type="predicted"/>
<feature type="domain" description="PKS/mFAS DH" evidence="4">
    <location>
        <begin position="1"/>
        <end position="147"/>
    </location>
</feature>
<dbReference type="RefSeq" id="WP_181856211.1">
    <property type="nucleotide sequence ID" value="NZ_QOIM01000015.1"/>
</dbReference>
<feature type="region of interest" description="C-terminal hotdog fold" evidence="3">
    <location>
        <begin position="7"/>
        <end position="147"/>
    </location>
</feature>
<dbReference type="GO" id="GO:0004312">
    <property type="term" value="F:fatty acid synthase activity"/>
    <property type="evidence" value="ECO:0007669"/>
    <property type="project" value="TreeGrafter"/>
</dbReference>
<dbReference type="InterPro" id="IPR042104">
    <property type="entry name" value="PKS_dehydratase_sf"/>
</dbReference>
<feature type="non-terminal residue" evidence="5">
    <location>
        <position position="403"/>
    </location>
</feature>
<comment type="caution">
    <text evidence="5">The sequence shown here is derived from an EMBL/GenBank/DDBJ whole genome shotgun (WGS) entry which is preliminary data.</text>
</comment>
<dbReference type="Gene3D" id="3.10.129.110">
    <property type="entry name" value="Polyketide synthase dehydratase"/>
    <property type="match status" value="1"/>
</dbReference>
<accession>A0A367F7E8</accession>
<evidence type="ECO:0000256" key="1">
    <source>
        <dbReference type="ARBA" id="ARBA00022679"/>
    </source>
</evidence>
<dbReference type="InterPro" id="IPR055123">
    <property type="entry name" value="SpnB-like_Rossmann"/>
</dbReference>
<dbReference type="InterPro" id="IPR050091">
    <property type="entry name" value="PKS_NRPS_Biosynth_Enz"/>
</dbReference>
<name>A0A367F7E8_9ACTN</name>
<protein>
    <submittedName>
        <fullName evidence="5">Polyketide synthase</fullName>
    </submittedName>
</protein>
<evidence type="ECO:0000256" key="3">
    <source>
        <dbReference type="PROSITE-ProRule" id="PRU01363"/>
    </source>
</evidence>
<evidence type="ECO:0000259" key="4">
    <source>
        <dbReference type="PROSITE" id="PS52019"/>
    </source>
</evidence>
<dbReference type="Proteomes" id="UP000253507">
    <property type="component" value="Unassembled WGS sequence"/>
</dbReference>
<dbReference type="PANTHER" id="PTHR43775:SF51">
    <property type="entry name" value="INACTIVE PHENOLPHTHIOCEROL SYNTHESIS POLYKETIDE SYNTHASE TYPE I PKS1-RELATED"/>
    <property type="match status" value="1"/>
</dbReference>
<organism evidence="5 6">
    <name type="scientific">Streptomyces reniochalinae</name>
    <dbReference type="NCBI Taxonomy" id="2250578"/>
    <lineage>
        <taxon>Bacteria</taxon>
        <taxon>Bacillati</taxon>
        <taxon>Actinomycetota</taxon>
        <taxon>Actinomycetes</taxon>
        <taxon>Kitasatosporales</taxon>
        <taxon>Streptomycetaceae</taxon>
        <taxon>Streptomyces</taxon>
    </lineage>
</organism>
<dbReference type="AlphaFoldDB" id="A0A367F7E8"/>
<keyword evidence="1" id="KW-0808">Transferase</keyword>
<dbReference type="Pfam" id="PF22953">
    <property type="entry name" value="SpnB_Rossmann"/>
    <property type="match status" value="1"/>
</dbReference>
<dbReference type="SUPFAM" id="SSF51735">
    <property type="entry name" value="NAD(P)-binding Rossmann-fold domains"/>
    <property type="match status" value="1"/>
</dbReference>
<dbReference type="InterPro" id="IPR036291">
    <property type="entry name" value="NAD(P)-bd_dom_sf"/>
</dbReference>
<sequence>MRLPADAQPVDVQELSLELAEAGMDYGPAFQGLKRAWRHGQDIYADVTLPQTLEPSGYGIHPALLDAALHPLALFAHDSTDRHRHMPRLPFRWSGVTLHASAGSASRVRLSLEGEDTVSVAVTDPDGAPVLSIDSLTLRTVDPDKITSSRGSRACDALFRLEWQPLPTRGHSLPSTGASAGSVVVLGDGKLITDEPGDRASGTLRNHESLTALRSALSEGLPAPETVLVCCPSSCSVEEPAEEPAGETHAVVLEVMELLQAFLSEERLAASRLVLITENAVDASTARAHTTATSQPPSAPNPQHAAVWGLVRSAQSESPGRLVLVDAEPGGGPVSWASIQSAVGAAVVAGESQVALRGDRVLVPRLAKTGETAASPADSGLWGLGAGGTVLVTGGTGVLGAAT</sequence>
<evidence type="ECO:0000313" key="6">
    <source>
        <dbReference type="Proteomes" id="UP000253507"/>
    </source>
</evidence>